<feature type="compositionally biased region" description="Low complexity" evidence="6">
    <location>
        <begin position="202"/>
        <end position="226"/>
    </location>
</feature>
<name>A0A2M8WVB9_9MICO</name>
<evidence type="ECO:0000256" key="5">
    <source>
        <dbReference type="ARBA" id="ARBA00023136"/>
    </source>
</evidence>
<evidence type="ECO:0000256" key="7">
    <source>
        <dbReference type="SAM" id="Phobius"/>
    </source>
</evidence>
<protein>
    <submittedName>
        <fullName evidence="9">Phage shock protein C (PspC) family protein</fullName>
    </submittedName>
</protein>
<comment type="subcellular location">
    <subcellularLocation>
        <location evidence="1">Cell membrane</location>
        <topology evidence="1">Single-pass membrane protein</topology>
    </subcellularLocation>
</comment>
<evidence type="ECO:0000256" key="4">
    <source>
        <dbReference type="ARBA" id="ARBA00022989"/>
    </source>
</evidence>
<evidence type="ECO:0000313" key="10">
    <source>
        <dbReference type="Proteomes" id="UP000231586"/>
    </source>
</evidence>
<dbReference type="InterPro" id="IPR052027">
    <property type="entry name" value="PspC"/>
</dbReference>
<reference evidence="9 10" key="1">
    <citation type="submission" date="2017-11" db="EMBL/GenBank/DDBJ databases">
        <title>Genomic Encyclopedia of Archaeal and Bacterial Type Strains, Phase II (KMG-II): From Individual Species to Whole Genera.</title>
        <authorList>
            <person name="Goeker M."/>
        </authorList>
    </citation>
    <scope>NUCLEOTIDE SEQUENCE [LARGE SCALE GENOMIC DNA]</scope>
    <source>
        <strain evidence="9 10">DSM 22413</strain>
    </source>
</reference>
<dbReference type="GO" id="GO:0005886">
    <property type="term" value="C:plasma membrane"/>
    <property type="evidence" value="ECO:0007669"/>
    <property type="project" value="UniProtKB-SubCell"/>
</dbReference>
<keyword evidence="5 7" id="KW-0472">Membrane</keyword>
<keyword evidence="10" id="KW-1185">Reference proteome</keyword>
<keyword evidence="4 7" id="KW-1133">Transmembrane helix</keyword>
<feature type="transmembrane region" description="Helical" evidence="7">
    <location>
        <begin position="121"/>
        <end position="141"/>
    </location>
</feature>
<feature type="region of interest" description="Disordered" evidence="6">
    <location>
        <begin position="1"/>
        <end position="35"/>
    </location>
</feature>
<gene>
    <name evidence="9" type="ORF">CLV34_0684</name>
</gene>
<dbReference type="InterPro" id="IPR007168">
    <property type="entry name" value="Phageshock_PspC_N"/>
</dbReference>
<feature type="transmembrane region" description="Helical" evidence="7">
    <location>
        <begin position="291"/>
        <end position="309"/>
    </location>
</feature>
<dbReference type="Proteomes" id="UP000231586">
    <property type="component" value="Unassembled WGS sequence"/>
</dbReference>
<evidence type="ECO:0000256" key="2">
    <source>
        <dbReference type="ARBA" id="ARBA00022475"/>
    </source>
</evidence>
<evidence type="ECO:0000256" key="1">
    <source>
        <dbReference type="ARBA" id="ARBA00004162"/>
    </source>
</evidence>
<dbReference type="PANTHER" id="PTHR33885:SF3">
    <property type="entry name" value="PHAGE SHOCK PROTEIN C"/>
    <property type="match status" value="1"/>
</dbReference>
<dbReference type="AlphaFoldDB" id="A0A2M8WVB9"/>
<keyword evidence="3 7" id="KW-0812">Transmembrane</keyword>
<evidence type="ECO:0000313" key="9">
    <source>
        <dbReference type="EMBL" id="PJI94836.1"/>
    </source>
</evidence>
<sequence>MVTMNDPHGASDRTTGAPPETPRPDAARGDTPPGTGSTDAFFASIERAGLRRSDDRWVAGVAGGVARRYGIDPVLVRGIWLVACLVAGVGLVVYALAWAFLPDDREGTSLVQDAVHGRFRAGLVGAIIAFLVGINGNWWGWSHVPTFFSVVFWLGALGATAVLVVALVGSSRRQQGGAPRPQGAPGWTAPAPALSAPPPAATAPYPTTGAPAPRDTWPPAATKTPVTPRPRRRGGVQGIVLGLVLVAGAVVLTADHRGSVTSPWLVWGGAAMVLLGLGIAVAGVLDRRSGWLTTIAIVLGVTLLPAAALDRSGAFDGDVRSIAPSDPVVVSDVTTAEQGYTYSVGDLTLDLSELPLPATGDGPVTVPVRLGAGNTVIELPPGAEVQADVDLWAGDVTWDVGGDHQAQTGVHSGDQHYQTSGVAAGGTPQIRLDVTVAAGQITIEEK</sequence>
<dbReference type="EMBL" id="PGTZ01000006">
    <property type="protein sequence ID" value="PJI94836.1"/>
    <property type="molecule type" value="Genomic_DNA"/>
</dbReference>
<comment type="caution">
    <text evidence="9">The sequence shown here is derived from an EMBL/GenBank/DDBJ whole genome shotgun (WGS) entry which is preliminary data.</text>
</comment>
<organism evidence="9 10">
    <name type="scientific">Luteimicrobium subarcticum</name>
    <dbReference type="NCBI Taxonomy" id="620910"/>
    <lineage>
        <taxon>Bacteria</taxon>
        <taxon>Bacillati</taxon>
        <taxon>Actinomycetota</taxon>
        <taxon>Actinomycetes</taxon>
        <taxon>Micrococcales</taxon>
        <taxon>Luteimicrobium</taxon>
    </lineage>
</organism>
<feature type="compositionally biased region" description="Low complexity" evidence="6">
    <location>
        <begin position="174"/>
        <end position="194"/>
    </location>
</feature>
<feature type="transmembrane region" description="Helical" evidence="7">
    <location>
        <begin position="264"/>
        <end position="284"/>
    </location>
</feature>
<feature type="domain" description="Phage shock protein PspC N-terminal" evidence="8">
    <location>
        <begin position="50"/>
        <end position="103"/>
    </location>
</feature>
<keyword evidence="2" id="KW-1003">Cell membrane</keyword>
<proteinExistence type="predicted"/>
<dbReference type="PANTHER" id="PTHR33885">
    <property type="entry name" value="PHAGE SHOCK PROTEIN C"/>
    <property type="match status" value="1"/>
</dbReference>
<accession>A0A2M8WVB9</accession>
<dbReference type="OrthoDB" id="7359894at2"/>
<evidence type="ECO:0000259" key="8">
    <source>
        <dbReference type="Pfam" id="PF04024"/>
    </source>
</evidence>
<dbReference type="Pfam" id="PF04024">
    <property type="entry name" value="PspC"/>
    <property type="match status" value="1"/>
</dbReference>
<feature type="region of interest" description="Disordered" evidence="6">
    <location>
        <begin position="174"/>
        <end position="233"/>
    </location>
</feature>
<feature type="transmembrane region" description="Helical" evidence="7">
    <location>
        <begin position="147"/>
        <end position="168"/>
    </location>
</feature>
<feature type="transmembrane region" description="Helical" evidence="7">
    <location>
        <begin position="79"/>
        <end position="101"/>
    </location>
</feature>
<evidence type="ECO:0000256" key="6">
    <source>
        <dbReference type="SAM" id="MobiDB-lite"/>
    </source>
</evidence>
<feature type="transmembrane region" description="Helical" evidence="7">
    <location>
        <begin position="234"/>
        <end position="252"/>
    </location>
</feature>
<evidence type="ECO:0000256" key="3">
    <source>
        <dbReference type="ARBA" id="ARBA00022692"/>
    </source>
</evidence>